<dbReference type="SUPFAM" id="SSF51445">
    <property type="entry name" value="(Trans)glycosidases"/>
    <property type="match status" value="1"/>
</dbReference>
<dbReference type="InterPro" id="IPR017441">
    <property type="entry name" value="Protein_kinase_ATP_BS"/>
</dbReference>
<accession>A0A8H7BZL3</accession>
<feature type="compositionally biased region" description="Low complexity" evidence="7">
    <location>
        <begin position="573"/>
        <end position="587"/>
    </location>
</feature>
<dbReference type="SUPFAM" id="SSF56112">
    <property type="entry name" value="Protein kinase-like (PK-like)"/>
    <property type="match status" value="1"/>
</dbReference>
<evidence type="ECO:0000259" key="8">
    <source>
        <dbReference type="PROSITE" id="PS50011"/>
    </source>
</evidence>
<comment type="caution">
    <text evidence="9">The sequence shown here is derived from an EMBL/GenBank/DDBJ whole genome shotgun (WGS) entry which is preliminary data.</text>
</comment>
<dbReference type="InterPro" id="IPR008271">
    <property type="entry name" value="Ser/Thr_kinase_AS"/>
</dbReference>
<dbReference type="PANTHER" id="PTHR24346">
    <property type="entry name" value="MAP/MICROTUBULE AFFINITY-REGULATING KINASE"/>
    <property type="match status" value="1"/>
</dbReference>
<comment type="similarity">
    <text evidence="1">Belongs to the glycosyl hydrolase 5 (cellulase A) family.</text>
</comment>
<protein>
    <recommendedName>
        <fullName evidence="8">Protein kinase domain-containing protein</fullName>
    </recommendedName>
</protein>
<sequence length="782" mass="89333">MVTVGPYPDASAFVQVNGTTFTRFGKPYLVAGANYWQGINLGASDCAGGNRTRLEEEIGQMAAMGINNLRVIAASEGPDDQPYRMRPSLMPFPGKYNEAIFAGLDYLLDCAARHDMTVVMTLNNFWHWSGGFSQYVAWADGNQSIPYPNDPHRADEFVEYASRFYNDSKIRGQVNQLFKNHITEVQSRRNTFNGRVYREDPTIMAWQIANEPQLAPAWWYQEIADHIKRGAPLQLASSGIESNRDRTDFLHAHQSRSIDYTTCHCWVENWGYYNASDPKALAGAQKYAHDYIKSRAEWAEQLHKPIVLEEFGMARDAWRQPENVDYKYDSNTPTEHKDKYYDGIFQQIESLAVDKKFAGSNFWAYGGCGRAEDQPNPYGMVWLGDPPHERRGWYSVYDKDASTVQVIKRYCRNLKELMKEALSMGRYDNNTKQVPKPNVNAQVAQQQQPQEPSTMSARYLRHYRLHPDFDAKYSLGQELGSGGFGFVVSAYERRTGIERAVKFIFRDRVPASSRVQDPEMGIIPMEIFVLKHVRHRNIVEFQDAYQDATFFYLVMELHGTEWSQPLAPQHPPTLSNTSDDSQNSSLLDSPMEHLQEEEAGPAPAALGRRTSCDLFECIEQHHNLDESLAKHIFRQIVDCVAYLDKLGVCHRDIKDENIVIDSDYKVKLIDFGSSVILPRNRSKAVFTKFYGTISFASPEILKCQSYRAEPAEIWSLGVLLYTILFGEVPFHDPAMAMAGRFAQPKLQVSPECMHLITCMLQRSPTNRPTIHQVLSHPWLREN</sequence>
<evidence type="ECO:0000256" key="4">
    <source>
        <dbReference type="ARBA" id="ARBA00022840"/>
    </source>
</evidence>
<dbReference type="PANTHER" id="PTHR24346:SF72">
    <property type="entry name" value="CAMK PROTEIN KINASE"/>
    <property type="match status" value="1"/>
</dbReference>
<keyword evidence="4 6" id="KW-0067">ATP-binding</keyword>
<dbReference type="EMBL" id="JABAYA010000003">
    <property type="protein sequence ID" value="KAF7732346.1"/>
    <property type="molecule type" value="Genomic_DNA"/>
</dbReference>
<dbReference type="PROSITE" id="PS50011">
    <property type="entry name" value="PROTEIN_KINASE_DOM"/>
    <property type="match status" value="1"/>
</dbReference>
<dbReference type="GO" id="GO:0005829">
    <property type="term" value="C:cytosol"/>
    <property type="evidence" value="ECO:0007669"/>
    <property type="project" value="TreeGrafter"/>
</dbReference>
<keyword evidence="5" id="KW-0326">Glycosidase</keyword>
<gene>
    <name evidence="9" type="ORF">EC973_005242</name>
</gene>
<evidence type="ECO:0000256" key="6">
    <source>
        <dbReference type="PROSITE-ProRule" id="PRU10141"/>
    </source>
</evidence>
<dbReference type="InterPro" id="IPR017853">
    <property type="entry name" value="GH"/>
</dbReference>
<evidence type="ECO:0000256" key="1">
    <source>
        <dbReference type="ARBA" id="ARBA00005641"/>
    </source>
</evidence>
<dbReference type="Gene3D" id="3.30.200.20">
    <property type="entry name" value="Phosphorylase Kinase, domain 1"/>
    <property type="match status" value="1"/>
</dbReference>
<dbReference type="GO" id="GO:0035556">
    <property type="term" value="P:intracellular signal transduction"/>
    <property type="evidence" value="ECO:0007669"/>
    <property type="project" value="TreeGrafter"/>
</dbReference>
<dbReference type="Proteomes" id="UP000605846">
    <property type="component" value="Unassembled WGS sequence"/>
</dbReference>
<feature type="binding site" evidence="6">
    <location>
        <position position="502"/>
    </location>
    <ligand>
        <name>ATP</name>
        <dbReference type="ChEBI" id="CHEBI:30616"/>
    </ligand>
</feature>
<evidence type="ECO:0000313" key="9">
    <source>
        <dbReference type="EMBL" id="KAF7732346.1"/>
    </source>
</evidence>
<keyword evidence="10" id="KW-1185">Reference proteome</keyword>
<dbReference type="OrthoDB" id="406631at2759"/>
<dbReference type="PROSITE" id="PS00107">
    <property type="entry name" value="PROTEIN_KINASE_ATP"/>
    <property type="match status" value="1"/>
</dbReference>
<evidence type="ECO:0000256" key="3">
    <source>
        <dbReference type="ARBA" id="ARBA00022801"/>
    </source>
</evidence>
<dbReference type="Pfam" id="PF00069">
    <property type="entry name" value="Pkinase"/>
    <property type="match status" value="2"/>
</dbReference>
<organism evidence="9 10">
    <name type="scientific">Apophysomyces ossiformis</name>
    <dbReference type="NCBI Taxonomy" id="679940"/>
    <lineage>
        <taxon>Eukaryota</taxon>
        <taxon>Fungi</taxon>
        <taxon>Fungi incertae sedis</taxon>
        <taxon>Mucoromycota</taxon>
        <taxon>Mucoromycotina</taxon>
        <taxon>Mucoromycetes</taxon>
        <taxon>Mucorales</taxon>
        <taxon>Mucorineae</taxon>
        <taxon>Mucoraceae</taxon>
        <taxon>Apophysomyces</taxon>
    </lineage>
</organism>
<dbReference type="GO" id="GO:0005634">
    <property type="term" value="C:nucleus"/>
    <property type="evidence" value="ECO:0007669"/>
    <property type="project" value="TreeGrafter"/>
</dbReference>
<evidence type="ECO:0000256" key="7">
    <source>
        <dbReference type="SAM" id="MobiDB-lite"/>
    </source>
</evidence>
<keyword evidence="2 6" id="KW-0547">Nucleotide-binding</keyword>
<dbReference type="PROSITE" id="PS00108">
    <property type="entry name" value="PROTEIN_KINASE_ST"/>
    <property type="match status" value="1"/>
</dbReference>
<dbReference type="InterPro" id="IPR000719">
    <property type="entry name" value="Prot_kinase_dom"/>
</dbReference>
<feature type="region of interest" description="Disordered" evidence="7">
    <location>
        <begin position="565"/>
        <end position="587"/>
    </location>
</feature>
<dbReference type="Pfam" id="PF26410">
    <property type="entry name" value="GH5_mannosidase"/>
    <property type="match status" value="1"/>
</dbReference>
<dbReference type="AlphaFoldDB" id="A0A8H7BZL3"/>
<dbReference type="GO" id="GO:0004674">
    <property type="term" value="F:protein serine/threonine kinase activity"/>
    <property type="evidence" value="ECO:0007669"/>
    <property type="project" value="TreeGrafter"/>
</dbReference>
<reference evidence="9" key="1">
    <citation type="submission" date="2020-01" db="EMBL/GenBank/DDBJ databases">
        <title>Genome Sequencing of Three Apophysomyces-Like Fungal Strains Confirms a Novel Fungal Genus in the Mucoromycota with divergent Burkholderia-like Endosymbiotic Bacteria.</title>
        <authorList>
            <person name="Stajich J.E."/>
            <person name="Macias A.M."/>
            <person name="Carter-House D."/>
            <person name="Lovett B."/>
            <person name="Kasson L.R."/>
            <person name="Berry K."/>
            <person name="Grigoriev I."/>
            <person name="Chang Y."/>
            <person name="Spatafora J."/>
            <person name="Kasson M.T."/>
        </authorList>
    </citation>
    <scope>NUCLEOTIDE SEQUENCE</scope>
    <source>
        <strain evidence="9">NRRL A-21654</strain>
    </source>
</reference>
<dbReference type="InterPro" id="IPR001547">
    <property type="entry name" value="Glyco_hydro_5"/>
</dbReference>
<name>A0A8H7BZL3_9FUNG</name>
<dbReference type="Gene3D" id="1.10.510.10">
    <property type="entry name" value="Transferase(Phosphotransferase) domain 1"/>
    <property type="match status" value="1"/>
</dbReference>
<dbReference type="Gene3D" id="3.20.20.80">
    <property type="entry name" value="Glycosidases"/>
    <property type="match status" value="1"/>
</dbReference>
<dbReference type="InterPro" id="IPR011009">
    <property type="entry name" value="Kinase-like_dom_sf"/>
</dbReference>
<feature type="domain" description="Protein kinase" evidence="8">
    <location>
        <begin position="473"/>
        <end position="779"/>
    </location>
</feature>
<evidence type="ECO:0000313" key="10">
    <source>
        <dbReference type="Proteomes" id="UP000605846"/>
    </source>
</evidence>
<evidence type="ECO:0000256" key="2">
    <source>
        <dbReference type="ARBA" id="ARBA00022741"/>
    </source>
</evidence>
<dbReference type="GO" id="GO:0005524">
    <property type="term" value="F:ATP binding"/>
    <property type="evidence" value="ECO:0007669"/>
    <property type="project" value="UniProtKB-UniRule"/>
</dbReference>
<proteinExistence type="inferred from homology"/>
<evidence type="ECO:0000256" key="5">
    <source>
        <dbReference type="ARBA" id="ARBA00023295"/>
    </source>
</evidence>
<dbReference type="GO" id="GO:0045719">
    <property type="term" value="P:negative regulation of glycogen biosynthetic process"/>
    <property type="evidence" value="ECO:0007669"/>
    <property type="project" value="TreeGrafter"/>
</dbReference>
<keyword evidence="3" id="KW-0378">Hydrolase</keyword>
<dbReference type="SMART" id="SM00220">
    <property type="entry name" value="S_TKc"/>
    <property type="match status" value="1"/>
</dbReference>